<comment type="catalytic activity">
    <reaction evidence="18">
        <text>alpha-ribazole 5'-phosphate + adenosylcob(III)inamide-GDP = adenosylcob(III)alamin 5'-phosphate + GMP + H(+)</text>
        <dbReference type="Rhea" id="RHEA:23560"/>
        <dbReference type="ChEBI" id="CHEBI:15378"/>
        <dbReference type="ChEBI" id="CHEBI:57918"/>
        <dbReference type="ChEBI" id="CHEBI:58115"/>
        <dbReference type="ChEBI" id="CHEBI:60487"/>
        <dbReference type="ChEBI" id="CHEBI:60493"/>
        <dbReference type="EC" id="2.7.8.26"/>
    </reaction>
</comment>
<evidence type="ECO:0000256" key="17">
    <source>
        <dbReference type="ARBA" id="ARBA00048623"/>
    </source>
</evidence>
<comment type="caution">
    <text evidence="20">The sequence shown here is derived from an EMBL/GenBank/DDBJ whole genome shotgun (WGS) entry which is preliminary data.</text>
</comment>
<keyword evidence="10 19" id="KW-0812">Transmembrane</keyword>
<protein>
    <recommendedName>
        <fullName evidence="6">Adenosylcobinamide-GDP ribazoletransferase</fullName>
        <ecNumber evidence="5">2.7.8.26</ecNumber>
    </recommendedName>
    <alternativeName>
        <fullName evidence="16">Cobalamin synthase</fullName>
    </alternativeName>
    <alternativeName>
        <fullName evidence="15">Cobalamin-5'-phosphate synthase</fullName>
    </alternativeName>
</protein>
<keyword evidence="8" id="KW-0169">Cobalamin biosynthesis</keyword>
<dbReference type="GO" id="GO:0009236">
    <property type="term" value="P:cobalamin biosynthetic process"/>
    <property type="evidence" value="ECO:0007669"/>
    <property type="project" value="UniProtKB-UniPathway"/>
</dbReference>
<evidence type="ECO:0000256" key="10">
    <source>
        <dbReference type="ARBA" id="ARBA00022692"/>
    </source>
</evidence>
<keyword evidence="9 20" id="KW-0808">Transferase</keyword>
<dbReference type="GO" id="GO:0005886">
    <property type="term" value="C:plasma membrane"/>
    <property type="evidence" value="ECO:0007669"/>
    <property type="project" value="UniProtKB-SubCell"/>
</dbReference>
<evidence type="ECO:0000256" key="3">
    <source>
        <dbReference type="ARBA" id="ARBA00004663"/>
    </source>
</evidence>
<evidence type="ECO:0000256" key="13">
    <source>
        <dbReference type="ARBA" id="ARBA00023136"/>
    </source>
</evidence>
<evidence type="ECO:0000256" key="16">
    <source>
        <dbReference type="ARBA" id="ARBA00032853"/>
    </source>
</evidence>
<dbReference type="GO" id="GO:0051073">
    <property type="term" value="F:adenosylcobinamide-GDP ribazoletransferase activity"/>
    <property type="evidence" value="ECO:0007669"/>
    <property type="project" value="UniProtKB-EC"/>
</dbReference>
<dbReference type="UniPathway" id="UPA00148">
    <property type="reaction ID" value="UER00238"/>
</dbReference>
<evidence type="ECO:0000313" key="20">
    <source>
        <dbReference type="EMBL" id="KUG18551.1"/>
    </source>
</evidence>
<evidence type="ECO:0000256" key="12">
    <source>
        <dbReference type="ARBA" id="ARBA00022989"/>
    </source>
</evidence>
<dbReference type="InterPro" id="IPR003805">
    <property type="entry name" value="CobS"/>
</dbReference>
<comment type="cofactor">
    <cofactor evidence="1">
        <name>Mg(2+)</name>
        <dbReference type="ChEBI" id="CHEBI:18420"/>
    </cofactor>
</comment>
<dbReference type="EMBL" id="LNQE01001375">
    <property type="protein sequence ID" value="KUG18551.1"/>
    <property type="molecule type" value="Genomic_DNA"/>
</dbReference>
<keyword evidence="7" id="KW-1003">Cell membrane</keyword>
<feature type="transmembrane region" description="Helical" evidence="19">
    <location>
        <begin position="107"/>
        <end position="128"/>
    </location>
</feature>
<evidence type="ECO:0000256" key="7">
    <source>
        <dbReference type="ARBA" id="ARBA00022475"/>
    </source>
</evidence>
<organism evidence="20">
    <name type="scientific">hydrocarbon metagenome</name>
    <dbReference type="NCBI Taxonomy" id="938273"/>
    <lineage>
        <taxon>unclassified sequences</taxon>
        <taxon>metagenomes</taxon>
        <taxon>ecological metagenomes</taxon>
    </lineage>
</organism>
<evidence type="ECO:0000256" key="8">
    <source>
        <dbReference type="ARBA" id="ARBA00022573"/>
    </source>
</evidence>
<feature type="transmembrane region" description="Helical" evidence="19">
    <location>
        <begin position="35"/>
        <end position="56"/>
    </location>
</feature>
<evidence type="ECO:0000256" key="2">
    <source>
        <dbReference type="ARBA" id="ARBA00004651"/>
    </source>
</evidence>
<dbReference type="AlphaFoldDB" id="A0A0W8FCF5"/>
<dbReference type="PANTHER" id="PTHR34148:SF1">
    <property type="entry name" value="ADENOSYLCOBINAMIDE-GDP RIBAZOLETRANSFERASE"/>
    <property type="match status" value="1"/>
</dbReference>
<dbReference type="GO" id="GO:0008818">
    <property type="term" value="F:cobalamin 5'-phosphate synthase activity"/>
    <property type="evidence" value="ECO:0007669"/>
    <property type="project" value="InterPro"/>
</dbReference>
<dbReference type="NCBIfam" id="TIGR00317">
    <property type="entry name" value="cobS"/>
    <property type="match status" value="1"/>
</dbReference>
<evidence type="ECO:0000256" key="18">
    <source>
        <dbReference type="ARBA" id="ARBA00049504"/>
    </source>
</evidence>
<gene>
    <name evidence="20" type="ORF">ASZ90_011787</name>
</gene>
<dbReference type="PANTHER" id="PTHR34148">
    <property type="entry name" value="ADENOSYLCOBINAMIDE-GDP RIBAZOLETRANSFERASE"/>
    <property type="match status" value="1"/>
</dbReference>
<dbReference type="EC" id="2.7.8.26" evidence="5"/>
<comment type="function">
    <text evidence="14">Joins adenosylcobinamide-GDP and alpha-ribazole to generate adenosylcobalamin (Ado-cobalamin). Also synthesizes adenosylcobalamin 5'-phosphate from adenosylcobinamide-GDP and alpha-ribazole 5'-phosphate.</text>
</comment>
<dbReference type="Pfam" id="PF02654">
    <property type="entry name" value="CobS"/>
    <property type="match status" value="1"/>
</dbReference>
<comment type="subcellular location">
    <subcellularLocation>
        <location evidence="2">Cell membrane</location>
        <topology evidence="2">Multi-pass membrane protein</topology>
    </subcellularLocation>
</comment>
<evidence type="ECO:0000256" key="19">
    <source>
        <dbReference type="SAM" id="Phobius"/>
    </source>
</evidence>
<evidence type="ECO:0000256" key="6">
    <source>
        <dbReference type="ARBA" id="ARBA00015850"/>
    </source>
</evidence>
<comment type="similarity">
    <text evidence="4">Belongs to the CobS family.</text>
</comment>
<reference evidence="20" key="1">
    <citation type="journal article" date="2015" name="Proc. Natl. Acad. Sci. U.S.A.">
        <title>Networks of energetic and metabolic interactions define dynamics in microbial communities.</title>
        <authorList>
            <person name="Embree M."/>
            <person name="Liu J.K."/>
            <person name="Al-Bassam M.M."/>
            <person name="Zengler K."/>
        </authorList>
    </citation>
    <scope>NUCLEOTIDE SEQUENCE</scope>
</reference>
<proteinExistence type="inferred from homology"/>
<sequence length="254" mass="26302">MKGLLFALKSGFGWLSAIPVGISMEGVEALMNHVYVFPLVGLVLGAILGTVSYIALQAFPASLVAVVVIVAIYWLCGINHIDGLADFADGVIAHGTREKKIAAMKDVYMGTGGGLYIVVLILAAFAVLSSLPERLLPLALLTAEVSAKEAMISFAAFSSSLQKGFGQIMIQRTDKGQFLLGLVISAVICSLALGALGLAILAAAQLAALYLVWVSKRNFGGATGDGIGATNEIARVTALAAALALGGVLPWTLW</sequence>
<dbReference type="HAMAP" id="MF_00719">
    <property type="entry name" value="CobS"/>
    <property type="match status" value="1"/>
</dbReference>
<feature type="transmembrane region" description="Helical" evidence="19">
    <location>
        <begin position="63"/>
        <end position="81"/>
    </location>
</feature>
<evidence type="ECO:0000256" key="5">
    <source>
        <dbReference type="ARBA" id="ARBA00013200"/>
    </source>
</evidence>
<evidence type="ECO:0000256" key="4">
    <source>
        <dbReference type="ARBA" id="ARBA00010561"/>
    </source>
</evidence>
<keyword evidence="12 19" id="KW-1133">Transmembrane helix</keyword>
<keyword evidence="13 19" id="KW-0472">Membrane</keyword>
<evidence type="ECO:0000256" key="15">
    <source>
        <dbReference type="ARBA" id="ARBA00032605"/>
    </source>
</evidence>
<evidence type="ECO:0000256" key="11">
    <source>
        <dbReference type="ARBA" id="ARBA00022842"/>
    </source>
</evidence>
<feature type="transmembrane region" description="Helical" evidence="19">
    <location>
        <begin position="180"/>
        <end position="213"/>
    </location>
</feature>
<evidence type="ECO:0000256" key="14">
    <source>
        <dbReference type="ARBA" id="ARBA00025228"/>
    </source>
</evidence>
<comment type="catalytic activity">
    <reaction evidence="17">
        <text>alpha-ribazole + adenosylcob(III)inamide-GDP = adenosylcob(III)alamin + GMP + H(+)</text>
        <dbReference type="Rhea" id="RHEA:16049"/>
        <dbReference type="ChEBI" id="CHEBI:10329"/>
        <dbReference type="ChEBI" id="CHEBI:15378"/>
        <dbReference type="ChEBI" id="CHEBI:18408"/>
        <dbReference type="ChEBI" id="CHEBI:58115"/>
        <dbReference type="ChEBI" id="CHEBI:60487"/>
        <dbReference type="EC" id="2.7.8.26"/>
    </reaction>
</comment>
<evidence type="ECO:0000256" key="1">
    <source>
        <dbReference type="ARBA" id="ARBA00001946"/>
    </source>
</evidence>
<evidence type="ECO:0000256" key="9">
    <source>
        <dbReference type="ARBA" id="ARBA00022679"/>
    </source>
</evidence>
<accession>A0A0W8FCF5</accession>
<comment type="pathway">
    <text evidence="3">Cofactor biosynthesis; adenosylcobalamin biosynthesis; adenosylcobalamin from cob(II)yrinate a,c-diamide: step 7/7.</text>
</comment>
<keyword evidence="11" id="KW-0460">Magnesium</keyword>
<name>A0A0W8FCF5_9ZZZZ</name>